<gene>
    <name evidence="2" type="ORF">TSACC_2737</name>
</gene>
<feature type="region of interest" description="Disordered" evidence="1">
    <location>
        <begin position="1"/>
        <end position="24"/>
    </location>
</feature>
<name>A0A146G3D2_TERSA</name>
<comment type="caution">
    <text evidence="2">The sequence shown here is derived from an EMBL/GenBank/DDBJ whole genome shotgun (WGS) entry which is preliminary data.</text>
</comment>
<feature type="compositionally biased region" description="Basic and acidic residues" evidence="1">
    <location>
        <begin position="1"/>
        <end position="14"/>
    </location>
</feature>
<accession>A0A146G3D2</accession>
<protein>
    <submittedName>
        <fullName evidence="2">Uncharacterized protein</fullName>
    </submittedName>
</protein>
<dbReference type="InParanoid" id="A0A146G3D2"/>
<dbReference type="EMBL" id="BDCO01000002">
    <property type="protein sequence ID" value="GAT32339.1"/>
    <property type="molecule type" value="Genomic_DNA"/>
</dbReference>
<evidence type="ECO:0000256" key="1">
    <source>
        <dbReference type="SAM" id="MobiDB-lite"/>
    </source>
</evidence>
<proteinExistence type="predicted"/>
<reference evidence="3" key="1">
    <citation type="journal article" date="2017" name="Genome Announc.">
        <title>Draft Genome Sequence of Terrimicrobium sacchariphilum NM-5T, a Facultative Anaerobic Soil Bacterium of the Class Spartobacteria.</title>
        <authorList>
            <person name="Qiu Y.L."/>
            <person name="Tourlousse D.M."/>
            <person name="Matsuura N."/>
            <person name="Ohashi A."/>
            <person name="Sekiguchi Y."/>
        </authorList>
    </citation>
    <scope>NUCLEOTIDE SEQUENCE [LARGE SCALE GENOMIC DNA]</scope>
    <source>
        <strain evidence="3">NM-5</strain>
    </source>
</reference>
<dbReference type="Proteomes" id="UP000076023">
    <property type="component" value="Unassembled WGS sequence"/>
</dbReference>
<dbReference type="STRING" id="690879.TSACC_2737"/>
<dbReference type="AlphaFoldDB" id="A0A146G3D2"/>
<evidence type="ECO:0000313" key="2">
    <source>
        <dbReference type="EMBL" id="GAT32339.1"/>
    </source>
</evidence>
<dbReference type="RefSeq" id="WP_075078178.1">
    <property type="nucleotide sequence ID" value="NZ_BDCO01000002.1"/>
</dbReference>
<organism evidence="2 3">
    <name type="scientific">Terrimicrobium sacchariphilum</name>
    <dbReference type="NCBI Taxonomy" id="690879"/>
    <lineage>
        <taxon>Bacteria</taxon>
        <taxon>Pseudomonadati</taxon>
        <taxon>Verrucomicrobiota</taxon>
        <taxon>Terrimicrobiia</taxon>
        <taxon>Terrimicrobiales</taxon>
        <taxon>Terrimicrobiaceae</taxon>
        <taxon>Terrimicrobium</taxon>
    </lineage>
</organism>
<evidence type="ECO:0000313" key="3">
    <source>
        <dbReference type="Proteomes" id="UP000076023"/>
    </source>
</evidence>
<keyword evidence="3" id="KW-1185">Reference proteome</keyword>
<dbReference type="OrthoDB" id="9816693at2"/>
<sequence length="711" mass="77790">MKTEEATVEGRERSGGIPVSLQGNPTANEAWWLGEHVSDIVDMATIEDRVKKVLGMPAAGNGKALTTTTRDVEADAPDYIRVGSQNAPQEQPVAEMLLTRKANIREEERIHQEPTGAAPLLDDPQEADQKMLSRYALLKLETLRGGDLSVDEPPSFIRDREEPRLGGLSRYRFRQVEVRRGRPITLEGKAGLLETELSPDGMTIPEREQRMMAVIEEAAKTPRFTDPNGVYVTGLEMNGAFLHLQRMNLRHKARLQAWADSMVTPQNLIPKIIQELGKTDQIINETMDNAIFRRSQQAKNIDFAAADYRYRPENRMAAERWLAVQPGAGEYFFDKASRFVGGVGGTFTDAAGGLGLALDAVGMNASGEYFKGIAEGGAYLGRSTTDRRQDEYFSSSLASGLGQATALMVVSGAVGGAARAVGAGGRIVTALETSTIGMTGAAVSGWNTYQEALRHGADEETARIAAGMAALVGASEIVPVWGIANRFRFGATAPFMKVLGRAFFEAVESGTQSFGQQYFNDLIAQSLYDKYRDVFDQAEKASGGALAKGAILSLLSSAAARGRTLYMRPRLAPKLAEAQAVAEPMGVEASKGIENYSLSNLETRDWYEGGNGYPGKNPFIHSALEMYRAAGKSWQEEAMVSSAVRNVFRTKGRDLMKDRARAEELMQSEQNLTWEDLYEKYNGNYDLMIAASLRSRKGVRKGIMQEEVVKQ</sequence>